<dbReference type="Gene3D" id="1.10.287.370">
    <property type="match status" value="1"/>
</dbReference>
<dbReference type="NCBIfam" id="TIGR00293">
    <property type="entry name" value="prefoldin subunit alpha"/>
    <property type="match status" value="1"/>
</dbReference>
<dbReference type="Pfam" id="PF02996">
    <property type="entry name" value="Prefoldin"/>
    <property type="match status" value="1"/>
</dbReference>
<dbReference type="SUPFAM" id="SSF46579">
    <property type="entry name" value="Prefoldin"/>
    <property type="match status" value="1"/>
</dbReference>
<dbReference type="InterPro" id="IPR003994">
    <property type="entry name" value="UXT"/>
</dbReference>
<evidence type="ECO:0000313" key="4">
    <source>
        <dbReference type="Proteomes" id="UP001347796"/>
    </source>
</evidence>
<dbReference type="InterPro" id="IPR009053">
    <property type="entry name" value="Prefoldin"/>
</dbReference>
<dbReference type="PANTHER" id="PTHR13345:SF9">
    <property type="entry name" value="PROTEIN UXT"/>
    <property type="match status" value="1"/>
</dbReference>
<reference evidence="3 4" key="1">
    <citation type="submission" date="2024-01" db="EMBL/GenBank/DDBJ databases">
        <title>The genome of the rayed Mediterranean limpet Patella caerulea (Linnaeus, 1758).</title>
        <authorList>
            <person name="Anh-Thu Weber A."/>
            <person name="Halstead-Nussloch G."/>
        </authorList>
    </citation>
    <scope>NUCLEOTIDE SEQUENCE [LARGE SCALE GENOMIC DNA]</scope>
    <source>
        <strain evidence="3">AATW-2023a</strain>
        <tissue evidence="3">Whole specimen</tissue>
    </source>
</reference>
<protein>
    <recommendedName>
        <fullName evidence="5">Protein UXT</fullName>
    </recommendedName>
</protein>
<keyword evidence="4" id="KW-1185">Reference proteome</keyword>
<dbReference type="AlphaFoldDB" id="A0AAN8PJU5"/>
<dbReference type="GO" id="GO:0045944">
    <property type="term" value="P:positive regulation of transcription by RNA polymerase II"/>
    <property type="evidence" value="ECO:0007669"/>
    <property type="project" value="TreeGrafter"/>
</dbReference>
<dbReference type="PRINTS" id="PR01502">
    <property type="entry name" value="UXTPROTEIN"/>
</dbReference>
<accession>A0AAN8PJU5</accession>
<dbReference type="FunFam" id="1.10.287.370:FF:000007">
    <property type="entry name" value="UXT isoform 1"/>
    <property type="match status" value="1"/>
</dbReference>
<dbReference type="GO" id="GO:0000122">
    <property type="term" value="P:negative regulation of transcription by RNA polymerase II"/>
    <property type="evidence" value="ECO:0007669"/>
    <property type="project" value="InterPro"/>
</dbReference>
<gene>
    <name evidence="3" type="ORF">SNE40_015791</name>
</gene>
<proteinExistence type="inferred from homology"/>
<dbReference type="CDD" id="cd23158">
    <property type="entry name" value="Prefoldin_UXT"/>
    <property type="match status" value="1"/>
</dbReference>
<dbReference type="GO" id="GO:0016592">
    <property type="term" value="C:mediator complex"/>
    <property type="evidence" value="ECO:0007669"/>
    <property type="project" value="TreeGrafter"/>
</dbReference>
<comment type="similarity">
    <text evidence="1">Belongs to the UXT family.</text>
</comment>
<dbReference type="InterPro" id="IPR004127">
    <property type="entry name" value="Prefoldin_subunit_alpha"/>
</dbReference>
<sequence length="154" mass="17843">MSQKSADKILAYEQFLNETLREDLKKVLEARDEIHKQMSDYLQLKTVIERLQETKLTDDVLKTQIDMGNNFYVEAKVPDASRICVAVGYGFFVEFTLDEAVKFIDKKNKRLTERSNNLTNDAAKIKANIRLVLEGLREMQHLPSSSPKPFRDIF</sequence>
<dbReference type="EMBL" id="JAZGQO010000010">
    <property type="protein sequence ID" value="KAK6177749.1"/>
    <property type="molecule type" value="Genomic_DNA"/>
</dbReference>
<dbReference type="PANTHER" id="PTHR13345">
    <property type="entry name" value="MEDIATOR OF RNA POLYMERASE II TRANSCRIPTION SUBUNIT 10"/>
    <property type="match status" value="1"/>
</dbReference>
<feature type="coiled-coil region" evidence="2">
    <location>
        <begin position="101"/>
        <end position="128"/>
    </location>
</feature>
<keyword evidence="2" id="KW-0175">Coiled coil</keyword>
<dbReference type="Proteomes" id="UP001347796">
    <property type="component" value="Unassembled WGS sequence"/>
</dbReference>
<evidence type="ECO:0000256" key="1">
    <source>
        <dbReference type="ARBA" id="ARBA00007666"/>
    </source>
</evidence>
<evidence type="ECO:0008006" key="5">
    <source>
        <dbReference type="Google" id="ProtNLM"/>
    </source>
</evidence>
<comment type="caution">
    <text evidence="3">The sequence shown here is derived from an EMBL/GenBank/DDBJ whole genome shotgun (WGS) entry which is preliminary data.</text>
</comment>
<evidence type="ECO:0000313" key="3">
    <source>
        <dbReference type="EMBL" id="KAK6177749.1"/>
    </source>
</evidence>
<name>A0AAN8PJU5_PATCE</name>
<evidence type="ECO:0000256" key="2">
    <source>
        <dbReference type="SAM" id="Coils"/>
    </source>
</evidence>
<organism evidence="3 4">
    <name type="scientific">Patella caerulea</name>
    <name type="common">Rayed Mediterranean limpet</name>
    <dbReference type="NCBI Taxonomy" id="87958"/>
    <lineage>
        <taxon>Eukaryota</taxon>
        <taxon>Metazoa</taxon>
        <taxon>Spiralia</taxon>
        <taxon>Lophotrochozoa</taxon>
        <taxon>Mollusca</taxon>
        <taxon>Gastropoda</taxon>
        <taxon>Patellogastropoda</taxon>
        <taxon>Patelloidea</taxon>
        <taxon>Patellidae</taxon>
        <taxon>Patella</taxon>
    </lineage>
</organism>
<dbReference type="GO" id="GO:0003714">
    <property type="term" value="F:transcription corepressor activity"/>
    <property type="evidence" value="ECO:0007669"/>
    <property type="project" value="InterPro"/>
</dbReference>